<organism evidence="2 3">
    <name type="scientific">Litoreibacter ascidiaceicola</name>
    <dbReference type="NCBI Taxonomy" id="1486859"/>
    <lineage>
        <taxon>Bacteria</taxon>
        <taxon>Pseudomonadati</taxon>
        <taxon>Pseudomonadota</taxon>
        <taxon>Alphaproteobacteria</taxon>
        <taxon>Rhodobacterales</taxon>
        <taxon>Roseobacteraceae</taxon>
        <taxon>Litoreibacter</taxon>
    </lineage>
</organism>
<dbReference type="SUPFAM" id="SSF54909">
    <property type="entry name" value="Dimeric alpha+beta barrel"/>
    <property type="match status" value="1"/>
</dbReference>
<dbReference type="InterPro" id="IPR010753">
    <property type="entry name" value="DUF1330"/>
</dbReference>
<dbReference type="Proteomes" id="UP000184144">
    <property type="component" value="Unassembled WGS sequence"/>
</dbReference>
<dbReference type="AlphaFoldDB" id="A0A1M4TD73"/>
<name>A0A1M4TD73_9RHOB</name>
<evidence type="ECO:0000313" key="2">
    <source>
        <dbReference type="EMBL" id="SHE42315.1"/>
    </source>
</evidence>
<accession>A0A1M4TD73</accession>
<reference evidence="3" key="1">
    <citation type="submission" date="2016-11" db="EMBL/GenBank/DDBJ databases">
        <authorList>
            <person name="Varghese N."/>
            <person name="Submissions S."/>
        </authorList>
    </citation>
    <scope>NUCLEOTIDE SEQUENCE [LARGE SCALE GENOMIC DNA]</scope>
    <source>
        <strain evidence="3">DSM 100566</strain>
    </source>
</reference>
<dbReference type="OrthoDB" id="9806380at2"/>
<keyword evidence="3" id="KW-1185">Reference proteome</keyword>
<evidence type="ECO:0000313" key="3">
    <source>
        <dbReference type="Proteomes" id="UP000184144"/>
    </source>
</evidence>
<dbReference type="RefSeq" id="WP_073139651.1">
    <property type="nucleotide sequence ID" value="NZ_FQUV01000001.1"/>
</dbReference>
<feature type="domain" description="DUF1330" evidence="1">
    <location>
        <begin position="3"/>
        <end position="95"/>
    </location>
</feature>
<dbReference type="PANTHER" id="PTHR41521">
    <property type="match status" value="1"/>
</dbReference>
<dbReference type="STRING" id="1486859.SAMN05444273_101379"/>
<gene>
    <name evidence="2" type="ORF">SAMN05444273_101379</name>
</gene>
<proteinExistence type="predicted"/>
<dbReference type="Pfam" id="PF07045">
    <property type="entry name" value="DUF1330"/>
    <property type="match status" value="1"/>
</dbReference>
<protein>
    <submittedName>
        <fullName evidence="2">Uncharacterized conserved protein, DUF1330 family</fullName>
    </submittedName>
</protein>
<dbReference type="EMBL" id="FQUV01000001">
    <property type="protein sequence ID" value="SHE42315.1"/>
    <property type="molecule type" value="Genomic_DNA"/>
</dbReference>
<evidence type="ECO:0000259" key="1">
    <source>
        <dbReference type="Pfam" id="PF07045"/>
    </source>
</evidence>
<dbReference type="InterPro" id="IPR011008">
    <property type="entry name" value="Dimeric_a/b-barrel"/>
</dbReference>
<sequence>MPKAYWVAHVNVSDPEAYEHYKAANAAPFATYGARFIVRGGAQEVREGASKSRTVVIEFPSLQAAQECYNSAEYQAAKAIRDPISEGDLVIVEGYDA</sequence>
<dbReference type="PANTHER" id="PTHR41521:SF4">
    <property type="entry name" value="BLR0684 PROTEIN"/>
    <property type="match status" value="1"/>
</dbReference>
<dbReference type="Gene3D" id="3.30.70.100">
    <property type="match status" value="1"/>
</dbReference>